<dbReference type="AlphaFoldDB" id="W2UPD3"/>
<evidence type="ECO:0000313" key="1">
    <source>
        <dbReference type="EMBL" id="ETN95784.1"/>
    </source>
</evidence>
<reference evidence="1 2" key="2">
    <citation type="journal article" date="2016" name="Genome Announc.">
        <title>Draft Genome Sequence of Zhouia amylolytica AD3, Isolated from Tidal Flat Sediment.</title>
        <authorList>
            <person name="Jia B."/>
            <person name="Jin H.M."/>
            <person name="Lee H.J."/>
            <person name="Jeon C.O."/>
        </authorList>
    </citation>
    <scope>NUCLEOTIDE SEQUENCE [LARGE SCALE GENOMIC DNA]</scope>
    <source>
        <strain evidence="1 2">AD3</strain>
    </source>
</reference>
<name>W2UPD3_9FLAO</name>
<keyword evidence="2" id="KW-1185">Reference proteome</keyword>
<accession>W2UPD3</accession>
<reference evidence="2" key="1">
    <citation type="submission" date="2013-11" db="EMBL/GenBank/DDBJ databases">
        <title>Draft genome sequence from a member of Zhouia, isolated tidal flat.</title>
        <authorList>
            <person name="Jin H."/>
            <person name="Jeon C.O."/>
        </authorList>
    </citation>
    <scope>NUCLEOTIDE SEQUENCE [LARGE SCALE GENOMIC DNA]</scope>
    <source>
        <strain evidence="2">AD3</strain>
    </source>
</reference>
<protein>
    <submittedName>
        <fullName evidence="1">Uncharacterized protein</fullName>
    </submittedName>
</protein>
<dbReference type="Proteomes" id="UP000018850">
    <property type="component" value="Unassembled WGS sequence"/>
</dbReference>
<evidence type="ECO:0000313" key="2">
    <source>
        <dbReference type="Proteomes" id="UP000018850"/>
    </source>
</evidence>
<organism evidence="1 2">
    <name type="scientific">Zhouia amylolytica AD3</name>
    <dbReference type="NCBI Taxonomy" id="1286632"/>
    <lineage>
        <taxon>Bacteria</taxon>
        <taxon>Pseudomonadati</taxon>
        <taxon>Bacteroidota</taxon>
        <taxon>Flavobacteriia</taxon>
        <taxon>Flavobacteriales</taxon>
        <taxon>Flavobacteriaceae</taxon>
        <taxon>Zhouia</taxon>
    </lineage>
</organism>
<proteinExistence type="predicted"/>
<gene>
    <name evidence="1" type="ORF">P278_15060</name>
</gene>
<dbReference type="EMBL" id="AYXY01000019">
    <property type="protein sequence ID" value="ETN95784.1"/>
    <property type="molecule type" value="Genomic_DNA"/>
</dbReference>
<comment type="caution">
    <text evidence="1">The sequence shown here is derived from an EMBL/GenBank/DDBJ whole genome shotgun (WGS) entry which is preliminary data.</text>
</comment>
<sequence>MIIWKILKDRMKQQTKQRMTTVYELQLTVFYILFKKKPKNPV</sequence>